<sequence length="417" mass="45960">MDSPYSKSSSSRIRSRASSNFPIISHLDNTSIKKRNSYKSSRPRSISSLDTEQSHRLLPDQLRTQLLIDPEPLDKAIWDPSQATESAQFFSSPHSQSITNPNSIPGHHSPDLANNVDNKTIISTVSSEDAVRSLPASTLASMPSLGYLPPPQYGNMSFHDPSFNQAYQNLDSQHHHAQSNNLHSVYSQEFSAQPLYTPSGLSMNAPYSAPSLEPSMTHISDPTSSLNRGTSPFQQPVYDGVNFSSQQISSSRSISHSPMSSQPNSIPVGSISPHQTNGLQRSPHFFESNLYSNSFSAPAVEPPQQLYQGPQRFSYPPPQSLGSSGSARHSLPTRTESESHVRVINPKPKPQCWDHGCNGREFSTFSNLLRHQREKSGTAAKSYCPKCGAEFTRTTARNGHLAHEKCSKQRRTSTESK</sequence>
<proteinExistence type="predicted"/>
<feature type="compositionally biased region" description="Polar residues" evidence="1">
    <location>
        <begin position="88"/>
        <end position="103"/>
    </location>
</feature>
<feature type="region of interest" description="Disordered" evidence="1">
    <location>
        <begin position="88"/>
        <end position="115"/>
    </location>
</feature>
<evidence type="ECO:0000313" key="2">
    <source>
        <dbReference type="EMBL" id="KAL1303326.1"/>
    </source>
</evidence>
<dbReference type="RefSeq" id="XP_069199601.1">
    <property type="nucleotide sequence ID" value="XM_069346721.1"/>
</dbReference>
<organism evidence="2 3">
    <name type="scientific">Neodothiora populina</name>
    <dbReference type="NCBI Taxonomy" id="2781224"/>
    <lineage>
        <taxon>Eukaryota</taxon>
        <taxon>Fungi</taxon>
        <taxon>Dikarya</taxon>
        <taxon>Ascomycota</taxon>
        <taxon>Pezizomycotina</taxon>
        <taxon>Dothideomycetes</taxon>
        <taxon>Dothideomycetidae</taxon>
        <taxon>Dothideales</taxon>
        <taxon>Dothioraceae</taxon>
        <taxon>Neodothiora</taxon>
    </lineage>
</organism>
<evidence type="ECO:0000313" key="3">
    <source>
        <dbReference type="Proteomes" id="UP001562354"/>
    </source>
</evidence>
<feature type="compositionally biased region" description="Low complexity" evidence="1">
    <location>
        <begin position="38"/>
        <end position="48"/>
    </location>
</feature>
<feature type="region of interest" description="Disordered" evidence="1">
    <location>
        <begin position="1"/>
        <end position="57"/>
    </location>
</feature>
<dbReference type="Proteomes" id="UP001562354">
    <property type="component" value="Unassembled WGS sequence"/>
</dbReference>
<evidence type="ECO:0000256" key="1">
    <source>
        <dbReference type="SAM" id="MobiDB-lite"/>
    </source>
</evidence>
<protein>
    <submittedName>
        <fullName evidence="2">Uncharacterized protein</fullName>
    </submittedName>
</protein>
<accession>A0ABR3PAZ4</accession>
<feature type="region of interest" description="Disordered" evidence="1">
    <location>
        <begin position="300"/>
        <end position="347"/>
    </location>
</feature>
<feature type="compositionally biased region" description="Polar residues" evidence="1">
    <location>
        <begin position="217"/>
        <end position="234"/>
    </location>
</feature>
<keyword evidence="3" id="KW-1185">Reference proteome</keyword>
<feature type="region of interest" description="Disordered" evidence="1">
    <location>
        <begin position="207"/>
        <end position="282"/>
    </location>
</feature>
<name>A0ABR3PAZ4_9PEZI</name>
<dbReference type="EMBL" id="JBFMKM010000010">
    <property type="protein sequence ID" value="KAL1303326.1"/>
    <property type="molecule type" value="Genomic_DNA"/>
</dbReference>
<dbReference type="GeneID" id="95980426"/>
<gene>
    <name evidence="2" type="ORF">AAFC00_006727</name>
</gene>
<feature type="compositionally biased region" description="Low complexity" evidence="1">
    <location>
        <begin position="244"/>
        <end position="266"/>
    </location>
</feature>
<feature type="compositionally biased region" description="Low complexity" evidence="1">
    <location>
        <begin position="1"/>
        <end position="19"/>
    </location>
</feature>
<comment type="caution">
    <text evidence="2">The sequence shown here is derived from an EMBL/GenBank/DDBJ whole genome shotgun (WGS) entry which is preliminary data.</text>
</comment>
<reference evidence="2 3" key="1">
    <citation type="submission" date="2024-07" db="EMBL/GenBank/DDBJ databases">
        <title>Draft sequence of the Neodothiora populina.</title>
        <authorList>
            <person name="Drown D.D."/>
            <person name="Schuette U.S."/>
            <person name="Buechlein A.B."/>
            <person name="Rusch D.R."/>
            <person name="Winton L.W."/>
            <person name="Adams G.A."/>
        </authorList>
    </citation>
    <scope>NUCLEOTIDE SEQUENCE [LARGE SCALE GENOMIC DNA]</scope>
    <source>
        <strain evidence="2 3">CPC 39397</strain>
    </source>
</reference>